<evidence type="ECO:0000256" key="3">
    <source>
        <dbReference type="ARBA" id="ARBA00022670"/>
    </source>
</evidence>
<evidence type="ECO:0000256" key="2">
    <source>
        <dbReference type="ARBA" id="ARBA00022475"/>
    </source>
</evidence>
<gene>
    <name evidence="9" type="primary">xrtF</name>
    <name evidence="9" type="ORF">E2488_06505</name>
</gene>
<dbReference type="OrthoDB" id="678161at2"/>
<dbReference type="GO" id="GO:0008233">
    <property type="term" value="F:peptidase activity"/>
    <property type="evidence" value="ECO:0007669"/>
    <property type="project" value="UniProtKB-KW"/>
</dbReference>
<dbReference type="InterPro" id="IPR026392">
    <property type="entry name" value="Exo/Archaeosortase_dom"/>
</dbReference>
<dbReference type="NCBIfam" id="TIGR04128">
    <property type="entry name" value="exoso_Fjoh_1448"/>
    <property type="match status" value="1"/>
</dbReference>
<feature type="transmembrane region" description="Helical" evidence="8">
    <location>
        <begin position="114"/>
        <end position="140"/>
    </location>
</feature>
<dbReference type="InterPro" id="IPR019127">
    <property type="entry name" value="Exosortase"/>
</dbReference>
<dbReference type="InterPro" id="IPR026323">
    <property type="entry name" value="Exosortase-related_prot_XrtF"/>
</dbReference>
<evidence type="ECO:0000256" key="6">
    <source>
        <dbReference type="ARBA" id="ARBA00022989"/>
    </source>
</evidence>
<comment type="subcellular location">
    <subcellularLocation>
        <location evidence="1">Cell membrane</location>
        <topology evidence="1">Multi-pass membrane protein</topology>
    </subcellularLocation>
</comment>
<evidence type="ECO:0000256" key="8">
    <source>
        <dbReference type="SAM" id="Phobius"/>
    </source>
</evidence>
<feature type="transmembrane region" description="Helical" evidence="8">
    <location>
        <begin position="152"/>
        <end position="170"/>
    </location>
</feature>
<evidence type="ECO:0000256" key="5">
    <source>
        <dbReference type="ARBA" id="ARBA00022801"/>
    </source>
</evidence>
<dbReference type="AlphaFoldDB" id="A0A4Y8ATJ9"/>
<dbReference type="RefSeq" id="WP_134247537.1">
    <property type="nucleotide sequence ID" value="NZ_SNQI01000002.1"/>
</dbReference>
<evidence type="ECO:0000256" key="7">
    <source>
        <dbReference type="ARBA" id="ARBA00023136"/>
    </source>
</evidence>
<keyword evidence="10" id="KW-1185">Reference proteome</keyword>
<keyword evidence="2" id="KW-1003">Cell membrane</keyword>
<protein>
    <submittedName>
        <fullName evidence="9">Exosortase family protein XrtF</fullName>
    </submittedName>
</protein>
<dbReference type="GO" id="GO:0005886">
    <property type="term" value="C:plasma membrane"/>
    <property type="evidence" value="ECO:0007669"/>
    <property type="project" value="UniProtKB-SubCell"/>
</dbReference>
<reference evidence="9 10" key="1">
    <citation type="journal article" date="2011" name="J. Microbiol.">
        <title>Gramella jeungdoensis sp. nov., isolated from a solar saltern in Korea.</title>
        <authorList>
            <person name="Joung Y."/>
            <person name="Kim H."/>
            <person name="Jang T."/>
            <person name="Ahn T.S."/>
            <person name="Joh K."/>
        </authorList>
    </citation>
    <scope>NUCLEOTIDE SEQUENCE [LARGE SCALE GENOMIC DNA]</scope>
    <source>
        <strain evidence="9 10">KCTC 23123</strain>
    </source>
</reference>
<dbReference type="Proteomes" id="UP000298517">
    <property type="component" value="Unassembled WGS sequence"/>
</dbReference>
<evidence type="ECO:0000256" key="1">
    <source>
        <dbReference type="ARBA" id="ARBA00004651"/>
    </source>
</evidence>
<dbReference type="NCBIfam" id="TIGR04178">
    <property type="entry name" value="exo_archaeo"/>
    <property type="match status" value="1"/>
</dbReference>
<evidence type="ECO:0000256" key="4">
    <source>
        <dbReference type="ARBA" id="ARBA00022692"/>
    </source>
</evidence>
<dbReference type="GO" id="GO:0006508">
    <property type="term" value="P:proteolysis"/>
    <property type="evidence" value="ECO:0007669"/>
    <property type="project" value="UniProtKB-KW"/>
</dbReference>
<keyword evidence="4 8" id="KW-0812">Transmembrane</keyword>
<name>A0A4Y8ATJ9_9FLAO</name>
<accession>A0A4Y8ATJ9</accession>
<feature type="transmembrane region" description="Helical" evidence="8">
    <location>
        <begin position="82"/>
        <end position="107"/>
    </location>
</feature>
<organism evidence="9 10">
    <name type="scientific">Gramella jeungdoensis</name>
    <dbReference type="NCBI Taxonomy" id="708091"/>
    <lineage>
        <taxon>Bacteria</taxon>
        <taxon>Pseudomonadati</taxon>
        <taxon>Bacteroidota</taxon>
        <taxon>Flavobacteriia</taxon>
        <taxon>Flavobacteriales</taxon>
        <taxon>Flavobacteriaceae</taxon>
        <taxon>Christiangramia</taxon>
    </lineage>
</organism>
<keyword evidence="5" id="KW-0378">Hydrolase</keyword>
<dbReference type="EMBL" id="SNQI01000002">
    <property type="protein sequence ID" value="TEW75168.1"/>
    <property type="molecule type" value="Genomic_DNA"/>
</dbReference>
<comment type="caution">
    <text evidence="9">The sequence shown here is derived from an EMBL/GenBank/DDBJ whole genome shotgun (WGS) entry which is preliminary data.</text>
</comment>
<keyword evidence="3" id="KW-0645">Protease</keyword>
<feature type="transmembrane region" description="Helical" evidence="8">
    <location>
        <begin position="7"/>
        <end position="28"/>
    </location>
</feature>
<keyword evidence="6 8" id="KW-1133">Transmembrane helix</keyword>
<dbReference type="Pfam" id="PF09721">
    <property type="entry name" value="Exosortase_EpsH"/>
    <property type="match status" value="1"/>
</dbReference>
<proteinExistence type="predicted"/>
<keyword evidence="7 8" id="KW-0472">Membrane</keyword>
<sequence>MQSNKTVIIFLIKFFGTYMLLFLIYSFYLSKNQKTAAVLACAPITKTVAEQSQFLLNSVGFNAEIEQHSSEMSIKLFINNTYVARVVEGCNAISIIILFIAFIVAFASGLKKTALYILFGSLVIYFINIVRIAVIALAIYKYPAYENVLHSIVFPGIIYGITFLLWFIWIQKFSKLKG</sequence>
<evidence type="ECO:0000313" key="9">
    <source>
        <dbReference type="EMBL" id="TEW75168.1"/>
    </source>
</evidence>
<evidence type="ECO:0000313" key="10">
    <source>
        <dbReference type="Proteomes" id="UP000298517"/>
    </source>
</evidence>